<name>C2MC67_9PORP</name>
<dbReference type="STRING" id="596327.PORUE0001_0844"/>
<dbReference type="GO" id="GO:0006534">
    <property type="term" value="P:cysteine metabolic process"/>
    <property type="evidence" value="ECO:0007669"/>
    <property type="project" value="UniProtKB-UniRule"/>
</dbReference>
<evidence type="ECO:0000256" key="1">
    <source>
        <dbReference type="ARBA" id="ARBA00001933"/>
    </source>
</evidence>
<dbReference type="Pfam" id="PF00266">
    <property type="entry name" value="Aminotran_5"/>
    <property type="match status" value="1"/>
</dbReference>
<evidence type="ECO:0000256" key="6">
    <source>
        <dbReference type="ARBA" id="ARBA00050776"/>
    </source>
</evidence>
<dbReference type="AlphaFoldDB" id="C2MC67"/>
<dbReference type="NCBIfam" id="TIGR01979">
    <property type="entry name" value="sufS"/>
    <property type="match status" value="1"/>
</dbReference>
<dbReference type="EC" id="2.8.1.7" evidence="3 8"/>
<accession>C2MC67</accession>
<gene>
    <name evidence="10" type="primary">sufS</name>
    <name evidence="10" type="ORF">PORUE0001_0844</name>
</gene>
<evidence type="ECO:0000256" key="3">
    <source>
        <dbReference type="ARBA" id="ARBA00012239"/>
    </source>
</evidence>
<evidence type="ECO:0000313" key="10">
    <source>
        <dbReference type="EMBL" id="EEK16716.1"/>
    </source>
</evidence>
<keyword evidence="11" id="KW-1185">Reference proteome</keyword>
<dbReference type="InterPro" id="IPR015424">
    <property type="entry name" value="PyrdxlP-dep_Trfase"/>
</dbReference>
<dbReference type="Proteomes" id="UP000003303">
    <property type="component" value="Unassembled WGS sequence"/>
</dbReference>
<dbReference type="PANTHER" id="PTHR43586:SF8">
    <property type="entry name" value="CYSTEINE DESULFURASE 1, CHLOROPLASTIC"/>
    <property type="match status" value="1"/>
</dbReference>
<comment type="catalytic activity">
    <reaction evidence="6 8">
        <text>(sulfur carrier)-H + L-cysteine = (sulfur carrier)-SH + L-alanine</text>
        <dbReference type="Rhea" id="RHEA:43892"/>
        <dbReference type="Rhea" id="RHEA-COMP:14737"/>
        <dbReference type="Rhea" id="RHEA-COMP:14739"/>
        <dbReference type="ChEBI" id="CHEBI:29917"/>
        <dbReference type="ChEBI" id="CHEBI:35235"/>
        <dbReference type="ChEBI" id="CHEBI:57972"/>
        <dbReference type="ChEBI" id="CHEBI:64428"/>
        <dbReference type="EC" id="2.8.1.7"/>
    </reaction>
</comment>
<comment type="caution">
    <text evidence="10">The sequence shown here is derived from an EMBL/GenBank/DDBJ whole genome shotgun (WGS) entry which is preliminary data.</text>
</comment>
<dbReference type="InterPro" id="IPR020578">
    <property type="entry name" value="Aminotrans_V_PyrdxlP_BS"/>
</dbReference>
<dbReference type="RefSeq" id="WP_007365515.1">
    <property type="nucleotide sequence ID" value="NZ_ACLR01000170.1"/>
</dbReference>
<dbReference type="PROSITE" id="PS00595">
    <property type="entry name" value="AA_TRANSFER_CLASS_5"/>
    <property type="match status" value="1"/>
</dbReference>
<dbReference type="OrthoDB" id="9804366at2"/>
<dbReference type="PANTHER" id="PTHR43586">
    <property type="entry name" value="CYSTEINE DESULFURASE"/>
    <property type="match status" value="1"/>
</dbReference>
<protein>
    <recommendedName>
        <fullName evidence="3 8">Cysteine desulfurase</fullName>
        <ecNumber evidence="3 8">2.8.1.7</ecNumber>
    </recommendedName>
</protein>
<dbReference type="InterPro" id="IPR000192">
    <property type="entry name" value="Aminotrans_V_dom"/>
</dbReference>
<evidence type="ECO:0000313" key="11">
    <source>
        <dbReference type="Proteomes" id="UP000003303"/>
    </source>
</evidence>
<evidence type="ECO:0000256" key="5">
    <source>
        <dbReference type="ARBA" id="ARBA00022898"/>
    </source>
</evidence>
<feature type="domain" description="Aminotransferase class V" evidence="9">
    <location>
        <begin position="27"/>
        <end position="396"/>
    </location>
</feature>
<comment type="similarity">
    <text evidence="2 8">Belongs to the class-V pyridoxal-phosphate-dependent aminotransferase family. Csd subfamily.</text>
</comment>
<dbReference type="EMBL" id="ACLR01000170">
    <property type="protein sequence ID" value="EEK16716.1"/>
    <property type="molecule type" value="Genomic_DNA"/>
</dbReference>
<dbReference type="InterPro" id="IPR015422">
    <property type="entry name" value="PyrdxlP-dep_Trfase_small"/>
</dbReference>
<dbReference type="GO" id="GO:0031071">
    <property type="term" value="F:cysteine desulfurase activity"/>
    <property type="evidence" value="ECO:0007669"/>
    <property type="project" value="UniProtKB-UniRule"/>
</dbReference>
<evidence type="ECO:0000259" key="9">
    <source>
        <dbReference type="Pfam" id="PF00266"/>
    </source>
</evidence>
<reference evidence="10 11" key="1">
    <citation type="submission" date="2009-04" db="EMBL/GenBank/DDBJ databases">
        <authorList>
            <person name="Sebastian Y."/>
            <person name="Madupu R."/>
            <person name="Durkin A.S."/>
            <person name="Torralba M."/>
            <person name="Methe B."/>
            <person name="Sutton G.G."/>
            <person name="Strausberg R.L."/>
            <person name="Nelson K.E."/>
        </authorList>
    </citation>
    <scope>NUCLEOTIDE SEQUENCE [LARGE SCALE GENOMIC DNA]</scope>
    <source>
        <strain evidence="10 11">60-3</strain>
    </source>
</reference>
<comment type="cofactor">
    <cofactor evidence="1 7">
        <name>pyridoxal 5'-phosphate</name>
        <dbReference type="ChEBI" id="CHEBI:597326"/>
    </cofactor>
</comment>
<dbReference type="SUPFAM" id="SSF53383">
    <property type="entry name" value="PLP-dependent transferases"/>
    <property type="match status" value="1"/>
</dbReference>
<comment type="function">
    <text evidence="8">Catalyzes the removal of elemental sulfur and selenium atoms from L-cysteine, L-cystine, L-selenocysteine, and L-selenocystine to produce L-alanine.</text>
</comment>
<evidence type="ECO:0000256" key="4">
    <source>
        <dbReference type="ARBA" id="ARBA00022679"/>
    </source>
</evidence>
<dbReference type="InterPro" id="IPR015421">
    <property type="entry name" value="PyrdxlP-dep_Trfase_major"/>
</dbReference>
<evidence type="ECO:0000256" key="8">
    <source>
        <dbReference type="RuleBase" id="RU004506"/>
    </source>
</evidence>
<proteinExistence type="inferred from homology"/>
<sequence>MSSTDLSSYRLDFPLIQHYASAQPGWVYLDSGATTQKPQVVIDAITEGYTRYNANVHRGVYQLSREATDRHEAARATLAHFIGASDPNEVIFTRGTTEGLNLLASTAGETLVGPDDEVLITAMEHHANLVPWQQLCLRKGAHLRVAPLLEDGSLDLPAFEALLSDRTKIVSVAHVSNVLGTVNPIAQLARLAHDKGAIIIVDGAQSAPHMSVNVQELGIDAYVCSSHKVYGPTGIGIVWGRRKLLEQIPPYQYGGEMIEHVSFEETTFNELPYKFEAGTPDFIGSHAFATAVEYISAIGLDRIHAYETELLEHLTQIISQEPSLEILGTAPSKGAVVTFISHQAHAYDLGLLLDQQGVALRTGHHCAIPLIEGMGHHATIRASLGLYNTHEDLEIFAKALHRALTMLG</sequence>
<dbReference type="eggNOG" id="COG0520">
    <property type="taxonomic scope" value="Bacteria"/>
</dbReference>
<dbReference type="InterPro" id="IPR010970">
    <property type="entry name" value="Cys_dSase_SufS"/>
</dbReference>
<organism evidence="10 11">
    <name type="scientific">Porphyromonas uenonis 60-3</name>
    <dbReference type="NCBI Taxonomy" id="596327"/>
    <lineage>
        <taxon>Bacteria</taxon>
        <taxon>Pseudomonadati</taxon>
        <taxon>Bacteroidota</taxon>
        <taxon>Bacteroidia</taxon>
        <taxon>Bacteroidales</taxon>
        <taxon>Porphyromonadaceae</taxon>
        <taxon>Porphyromonas</taxon>
    </lineage>
</organism>
<keyword evidence="4 8" id="KW-0808">Transferase</keyword>
<dbReference type="Gene3D" id="3.40.640.10">
    <property type="entry name" value="Type I PLP-dependent aspartate aminotransferase-like (Major domain)"/>
    <property type="match status" value="1"/>
</dbReference>
<dbReference type="CDD" id="cd06453">
    <property type="entry name" value="SufS_like"/>
    <property type="match status" value="1"/>
</dbReference>
<keyword evidence="5 8" id="KW-0663">Pyridoxal phosphate</keyword>
<evidence type="ECO:0000256" key="7">
    <source>
        <dbReference type="RuleBase" id="RU004504"/>
    </source>
</evidence>
<dbReference type="Gene3D" id="3.90.1150.10">
    <property type="entry name" value="Aspartate Aminotransferase, domain 1"/>
    <property type="match status" value="1"/>
</dbReference>
<evidence type="ECO:0000256" key="2">
    <source>
        <dbReference type="ARBA" id="ARBA00010447"/>
    </source>
</evidence>
<dbReference type="GO" id="GO:0030170">
    <property type="term" value="F:pyridoxal phosphate binding"/>
    <property type="evidence" value="ECO:0007669"/>
    <property type="project" value="UniProtKB-UniRule"/>
</dbReference>